<evidence type="ECO:0000313" key="2">
    <source>
        <dbReference type="Proteomes" id="UP001596504"/>
    </source>
</evidence>
<dbReference type="InterPro" id="IPR034660">
    <property type="entry name" value="DinB/YfiT-like"/>
</dbReference>
<gene>
    <name evidence="1" type="ORF">ACFQRI_02075</name>
</gene>
<comment type="caution">
    <text evidence="1">The sequence shown here is derived from an EMBL/GenBank/DDBJ whole genome shotgun (WGS) entry which is preliminary data.</text>
</comment>
<proteinExistence type="predicted"/>
<sequence length="192" mass="21106">MPESEPCHRIPRTCCNGTCERPASRCCGSSTARASRPLTPTGTNLLGMVKHLAACEIGYFGATFDRPFPDTPEWLRDLGDDPHVDMWVTADESHEDVVGLAAHADATIGGLPLEGRGVVPWWPEEKREVALHQILVHMIAETNRHAGHADILRESLDGAVGLNEPGDNLPEGGADFWAEHRERVERTAQLFR</sequence>
<dbReference type="Pfam" id="PF04978">
    <property type="entry name" value="MST"/>
    <property type="match status" value="1"/>
</dbReference>
<name>A0ABW2LFT4_9PSEU</name>
<evidence type="ECO:0000313" key="1">
    <source>
        <dbReference type="EMBL" id="MFC7340183.1"/>
    </source>
</evidence>
<keyword evidence="2" id="KW-1185">Reference proteome</keyword>
<dbReference type="Gene3D" id="1.20.120.450">
    <property type="entry name" value="dinb family like domain"/>
    <property type="match status" value="1"/>
</dbReference>
<accession>A0ABW2LFT4</accession>
<protein>
    <submittedName>
        <fullName evidence="1">DinB family protein</fullName>
    </submittedName>
</protein>
<dbReference type="SUPFAM" id="SSF109854">
    <property type="entry name" value="DinB/YfiT-like putative metalloenzymes"/>
    <property type="match status" value="1"/>
</dbReference>
<organism evidence="1 2">
    <name type="scientific">Saccharopolyspora griseoalba</name>
    <dbReference type="NCBI Taxonomy" id="1431848"/>
    <lineage>
        <taxon>Bacteria</taxon>
        <taxon>Bacillati</taxon>
        <taxon>Actinomycetota</taxon>
        <taxon>Actinomycetes</taxon>
        <taxon>Pseudonocardiales</taxon>
        <taxon>Pseudonocardiaceae</taxon>
        <taxon>Saccharopolyspora</taxon>
    </lineage>
</organism>
<dbReference type="EMBL" id="JBHTCJ010000001">
    <property type="protein sequence ID" value="MFC7340183.1"/>
    <property type="molecule type" value="Genomic_DNA"/>
</dbReference>
<dbReference type="Proteomes" id="UP001596504">
    <property type="component" value="Unassembled WGS sequence"/>
</dbReference>
<reference evidence="2" key="1">
    <citation type="journal article" date="2019" name="Int. J. Syst. Evol. Microbiol.">
        <title>The Global Catalogue of Microorganisms (GCM) 10K type strain sequencing project: providing services to taxonomists for standard genome sequencing and annotation.</title>
        <authorList>
            <consortium name="The Broad Institute Genomics Platform"/>
            <consortium name="The Broad Institute Genome Sequencing Center for Infectious Disease"/>
            <person name="Wu L."/>
            <person name="Ma J."/>
        </authorList>
    </citation>
    <scope>NUCLEOTIDE SEQUENCE [LARGE SCALE GENOMIC DNA]</scope>
    <source>
        <strain evidence="2">WLHS5</strain>
    </source>
</reference>
<dbReference type="RefSeq" id="WP_380663641.1">
    <property type="nucleotide sequence ID" value="NZ_JBHTCJ010000001.1"/>
</dbReference>
<dbReference type="InterPro" id="IPR007061">
    <property type="entry name" value="MST-like"/>
</dbReference>